<gene>
    <name evidence="1" type="ORF">HGA02_19790</name>
</gene>
<dbReference type="Pfam" id="PF13424">
    <property type="entry name" value="TPR_12"/>
    <property type="match status" value="2"/>
</dbReference>
<dbReference type="RefSeq" id="WP_168681117.1">
    <property type="nucleotide sequence ID" value="NZ_JAAXOY010000853.1"/>
</dbReference>
<dbReference type="EMBL" id="JAAXOY010000853">
    <property type="protein sequence ID" value="NKY41675.1"/>
    <property type="molecule type" value="Genomic_DNA"/>
</dbReference>
<keyword evidence="2" id="KW-1185">Reference proteome</keyword>
<organism evidence="1 2">
    <name type="scientific">Cellulomonas septica</name>
    <dbReference type="NCBI Taxonomy" id="285080"/>
    <lineage>
        <taxon>Bacteria</taxon>
        <taxon>Bacillati</taxon>
        <taxon>Actinomycetota</taxon>
        <taxon>Actinomycetes</taxon>
        <taxon>Micrococcales</taxon>
        <taxon>Cellulomonadaceae</taxon>
        <taxon>Cellulomonas</taxon>
    </lineage>
</organism>
<protein>
    <submittedName>
        <fullName evidence="1">Tetratricopeptide repeat protein</fullName>
    </submittedName>
</protein>
<dbReference type="InterPro" id="IPR053137">
    <property type="entry name" value="NLR-like"/>
</dbReference>
<evidence type="ECO:0000313" key="2">
    <source>
        <dbReference type="Proteomes" id="UP000777774"/>
    </source>
</evidence>
<proteinExistence type="predicted"/>
<dbReference type="Proteomes" id="UP000777774">
    <property type="component" value="Unassembled WGS sequence"/>
</dbReference>
<feature type="non-terminal residue" evidence="1">
    <location>
        <position position="1"/>
    </location>
</feature>
<dbReference type="Gene3D" id="1.25.40.10">
    <property type="entry name" value="Tetratricopeptide repeat domain"/>
    <property type="match status" value="2"/>
</dbReference>
<feature type="non-terminal residue" evidence="1">
    <location>
        <position position="413"/>
    </location>
</feature>
<accession>A0ABX1K834</accession>
<dbReference type="SUPFAM" id="SSF48452">
    <property type="entry name" value="TPR-like"/>
    <property type="match status" value="3"/>
</dbReference>
<sequence length="413" mass="45084">ALATYARAALNSDEDDEAERAAGEAVEVAREVGAVDAEADALTTLAVLVVDDQDRAAGLLADALVLARRSGDLSTELRTMYNLANNRYYAGDVARATEIGDEAVERARSSGMLWSTYAIEMLMLGHLFRFVQGDLSPGPVRTDIPEPLAPTERLMTLYAAVARGDDDAVERGRTLEAHWSRDGILALVGGGCTVDALTWRGELDEAVDLALRVIEHLGREWSDYFLGGIWLSALGLSALADAAAQERLLGRDHPDTLTSRNDMAPFHRDARRLDRTLPLLEATLRDAERALGPDHPVTLTSRGNLALAYRDARRPDLALPLLERMLADAERTHGHQHADTLTSRSVLALAYHDAGRLDRAIPLLESTLADRERLLGPDHPEALTSANNLGLAYRDAGRLRDAVRVLERVMADR</sequence>
<reference evidence="1 2" key="1">
    <citation type="submission" date="2020-04" db="EMBL/GenBank/DDBJ databases">
        <title>MicrobeNet Type strains.</title>
        <authorList>
            <person name="Nicholson A.C."/>
        </authorList>
    </citation>
    <scope>NUCLEOTIDE SEQUENCE [LARGE SCALE GENOMIC DNA]</scope>
    <source>
        <strain evidence="1 2">ATCC BAA-787</strain>
    </source>
</reference>
<comment type="caution">
    <text evidence="1">The sequence shown here is derived from an EMBL/GenBank/DDBJ whole genome shotgun (WGS) entry which is preliminary data.</text>
</comment>
<evidence type="ECO:0000313" key="1">
    <source>
        <dbReference type="EMBL" id="NKY41675.1"/>
    </source>
</evidence>
<dbReference type="InterPro" id="IPR011990">
    <property type="entry name" value="TPR-like_helical_dom_sf"/>
</dbReference>
<dbReference type="PANTHER" id="PTHR46082">
    <property type="entry name" value="ATP/GTP-BINDING PROTEIN-RELATED"/>
    <property type="match status" value="1"/>
</dbReference>
<name>A0ABX1K834_9CELL</name>
<dbReference type="PANTHER" id="PTHR46082:SF6">
    <property type="entry name" value="AAA+ ATPASE DOMAIN-CONTAINING PROTEIN-RELATED"/>
    <property type="match status" value="1"/>
</dbReference>